<keyword evidence="1" id="KW-0175">Coiled coil</keyword>
<keyword evidence="3" id="KW-1185">Reference proteome</keyword>
<evidence type="ECO:0008006" key="4">
    <source>
        <dbReference type="Google" id="ProtNLM"/>
    </source>
</evidence>
<dbReference type="Proteomes" id="UP001161422">
    <property type="component" value="Unassembled WGS sequence"/>
</dbReference>
<dbReference type="RefSeq" id="WP_095504053.1">
    <property type="nucleotide sequence ID" value="NZ_BSNC01000005.1"/>
</dbReference>
<protein>
    <recommendedName>
        <fullName evidence="4">Replication region DNA-binding N-term</fullName>
    </recommendedName>
</protein>
<evidence type="ECO:0000313" key="3">
    <source>
        <dbReference type="Proteomes" id="UP001161422"/>
    </source>
</evidence>
<reference evidence="2" key="2">
    <citation type="submission" date="2023-01" db="EMBL/GenBank/DDBJ databases">
        <title>Draft genome sequence of Paraferrimonas sedimenticola strain NBRC 101628.</title>
        <authorList>
            <person name="Sun Q."/>
            <person name="Mori K."/>
        </authorList>
    </citation>
    <scope>NUCLEOTIDE SEQUENCE</scope>
    <source>
        <strain evidence="2">NBRC 101628</strain>
    </source>
</reference>
<reference evidence="2" key="1">
    <citation type="journal article" date="2014" name="Int. J. Syst. Evol. Microbiol.">
        <title>Complete genome sequence of Corynebacterium casei LMG S-19264T (=DSM 44701T), isolated from a smear-ripened cheese.</title>
        <authorList>
            <consortium name="US DOE Joint Genome Institute (JGI-PGF)"/>
            <person name="Walter F."/>
            <person name="Albersmeier A."/>
            <person name="Kalinowski J."/>
            <person name="Ruckert C."/>
        </authorList>
    </citation>
    <scope>NUCLEOTIDE SEQUENCE</scope>
    <source>
        <strain evidence="2">NBRC 101628</strain>
    </source>
</reference>
<organism evidence="2 3">
    <name type="scientific">Paraferrimonas sedimenticola</name>
    <dbReference type="NCBI Taxonomy" id="375674"/>
    <lineage>
        <taxon>Bacteria</taxon>
        <taxon>Pseudomonadati</taxon>
        <taxon>Pseudomonadota</taxon>
        <taxon>Gammaproteobacteria</taxon>
        <taxon>Alteromonadales</taxon>
        <taxon>Ferrimonadaceae</taxon>
        <taxon>Paraferrimonas</taxon>
    </lineage>
</organism>
<evidence type="ECO:0000256" key="1">
    <source>
        <dbReference type="SAM" id="Coils"/>
    </source>
</evidence>
<feature type="coiled-coil region" evidence="1">
    <location>
        <begin position="64"/>
        <end position="98"/>
    </location>
</feature>
<comment type="caution">
    <text evidence="2">The sequence shown here is derived from an EMBL/GenBank/DDBJ whole genome shotgun (WGS) entry which is preliminary data.</text>
</comment>
<sequence length="98" mass="10590">MNEIEQVIAAATRLEAEGRKISTATVKSSLTTKVSLPAMIEGIKRFQGGARLDVAQIDKVPTKKTKAASDVAQLKAEIKSLQKEVAELRTRLDALEKG</sequence>
<dbReference type="EMBL" id="BSNC01000005">
    <property type="protein sequence ID" value="GLP96735.1"/>
    <property type="molecule type" value="Genomic_DNA"/>
</dbReference>
<accession>A0AA37RWX6</accession>
<gene>
    <name evidence="2" type="ORF">GCM10007895_20410</name>
</gene>
<evidence type="ECO:0000313" key="2">
    <source>
        <dbReference type="EMBL" id="GLP96735.1"/>
    </source>
</evidence>
<dbReference type="AlphaFoldDB" id="A0AA37RWX6"/>
<proteinExistence type="predicted"/>
<name>A0AA37RWX6_9GAMM</name>